<evidence type="ECO:0000313" key="2">
    <source>
        <dbReference type="Proteomes" id="UP001432046"/>
    </source>
</evidence>
<accession>A0ABZ2NTG4</accession>
<proteinExistence type="predicted"/>
<organism evidence="1 2">
    <name type="scientific">Bradyrhizobium septentrionale</name>
    <dbReference type="NCBI Taxonomy" id="1404411"/>
    <lineage>
        <taxon>Bacteria</taxon>
        <taxon>Pseudomonadati</taxon>
        <taxon>Pseudomonadota</taxon>
        <taxon>Alphaproteobacteria</taxon>
        <taxon>Hyphomicrobiales</taxon>
        <taxon>Nitrobacteraceae</taxon>
        <taxon>Bradyrhizobium</taxon>
    </lineage>
</organism>
<dbReference type="EMBL" id="CP147711">
    <property type="protein sequence ID" value="WXC78211.1"/>
    <property type="molecule type" value="Genomic_DNA"/>
</dbReference>
<dbReference type="Proteomes" id="UP001432046">
    <property type="component" value="Chromosome"/>
</dbReference>
<evidence type="ECO:0000313" key="1">
    <source>
        <dbReference type="EMBL" id="WXC78211.1"/>
    </source>
</evidence>
<dbReference type="RefSeq" id="WP_338833672.1">
    <property type="nucleotide sequence ID" value="NZ_CP147711.1"/>
</dbReference>
<keyword evidence="2" id="KW-1185">Reference proteome</keyword>
<gene>
    <name evidence="1" type="ORF">WDK88_33135</name>
</gene>
<reference evidence="1" key="2">
    <citation type="submission" date="2024-03" db="EMBL/GenBank/DDBJ databases">
        <authorList>
            <person name="Bromfield E.S.P."/>
            <person name="Cloutier S."/>
        </authorList>
    </citation>
    <scope>NUCLEOTIDE SEQUENCE</scope>
    <source>
        <strain evidence="1">5S5</strain>
    </source>
</reference>
<reference evidence="1" key="1">
    <citation type="journal article" date="2021" name="Int. J. Syst. Evol. Microbiol.">
        <title>Bradyrhizobium septentrionale sp. nov. (sv. septentrionale) and Bradyrhizobium quebecense sp. nov. (sv. septentrionale) associated with legumes native to Canada possess rearranged symbiosis genes and numerous insertion sequences.</title>
        <authorList>
            <person name="Bromfield E.S.P."/>
            <person name="Cloutier S."/>
        </authorList>
    </citation>
    <scope>NUCLEOTIDE SEQUENCE</scope>
    <source>
        <strain evidence="1">5S5</strain>
    </source>
</reference>
<protein>
    <submittedName>
        <fullName evidence="1">Uncharacterized protein</fullName>
    </submittedName>
</protein>
<name>A0ABZ2NTG4_9BRAD</name>
<sequence length="463" mass="52450">MTSAPDTSGAVTTYADRAPFDRVQYLEAKLILKPDGFTSVQGFRDFSKIVRRTAKQVGVGFIEDKKADLRPQIREIVFLDTPDFALYTNAFILRRRVSYVDGFPVGDPEIVFKFRHPDEQKAAALDVRPRIDGKYRIKFKAEALPLKDEIGGYRILYSHNCQFALSQTHAQDKISIATLDKVFPPLTRLKRPHREWVGLVNEGIVEEVLLPLGSLDFGKGLVAKCDVAVWRTRPQIREIVFLDTPDFALYTNAFILRRRVSYVDGFPVGDPEIVFKFRHPDEQKAAALDVRPRIDGKYRIKFKAEALPLKDEIGGYRILYSHNCQFALSQTHAQDKISIATLDKVFPPLTRLKRPHREWVGLVNEGIVEEVLLPLGSLDFGKGLVAKCDVAVWRTRGEQLPLVGEFAYQLKFDRKEAIAAKQKKLAAQLYVTLQREVAGWLALGVTKTAMVYRLKGAAPQSHE</sequence>